<dbReference type="Gene3D" id="3.40.50.2300">
    <property type="match status" value="1"/>
</dbReference>
<organism evidence="3 4">
    <name type="scientific">Candidatus Scalindua japonica</name>
    <dbReference type="NCBI Taxonomy" id="1284222"/>
    <lineage>
        <taxon>Bacteria</taxon>
        <taxon>Pseudomonadati</taxon>
        <taxon>Planctomycetota</taxon>
        <taxon>Candidatus Brocadiia</taxon>
        <taxon>Candidatus Brocadiales</taxon>
        <taxon>Candidatus Scalinduaceae</taxon>
        <taxon>Candidatus Scalindua</taxon>
    </lineage>
</organism>
<protein>
    <submittedName>
        <fullName evidence="3">Two component signal transduction response regulator</fullName>
    </submittedName>
</protein>
<dbReference type="Pfam" id="PF00072">
    <property type="entry name" value="Response_reg"/>
    <property type="match status" value="1"/>
</dbReference>
<sequence length="149" mass="17135">MIKGDIMKLKAIALEDNDSLRTLIYGILKDRGYEVHAFSEPFLSPLCHDYEFPCPEGHICPNIIITDIDMPNMTGFEFIEYQKSKGCKTQHIGIMSGSWTNENIKHAKRLACHMFNKPFKIGEIKKLLDECEKKLDRNSKLIDMQTVVN</sequence>
<comment type="caution">
    <text evidence="3">The sequence shown here is derived from an EMBL/GenBank/DDBJ whole genome shotgun (WGS) entry which is preliminary data.</text>
</comment>
<dbReference type="AlphaFoldDB" id="A0A286U2J5"/>
<dbReference type="EMBL" id="BAOS01000029">
    <property type="protein sequence ID" value="GAX62358.1"/>
    <property type="molecule type" value="Genomic_DNA"/>
</dbReference>
<evidence type="ECO:0000259" key="2">
    <source>
        <dbReference type="PROSITE" id="PS50110"/>
    </source>
</evidence>
<dbReference type="GO" id="GO:0000160">
    <property type="term" value="P:phosphorelay signal transduction system"/>
    <property type="evidence" value="ECO:0007669"/>
    <property type="project" value="InterPro"/>
</dbReference>
<dbReference type="PROSITE" id="PS50110">
    <property type="entry name" value="RESPONSE_REGULATORY"/>
    <property type="match status" value="1"/>
</dbReference>
<dbReference type="SUPFAM" id="SSF52172">
    <property type="entry name" value="CheY-like"/>
    <property type="match status" value="1"/>
</dbReference>
<dbReference type="Proteomes" id="UP000218542">
    <property type="component" value="Unassembled WGS sequence"/>
</dbReference>
<evidence type="ECO:0000313" key="4">
    <source>
        <dbReference type="Proteomes" id="UP000218542"/>
    </source>
</evidence>
<dbReference type="InterPro" id="IPR001789">
    <property type="entry name" value="Sig_transdc_resp-reg_receiver"/>
</dbReference>
<dbReference type="InterPro" id="IPR011006">
    <property type="entry name" value="CheY-like_superfamily"/>
</dbReference>
<accession>A0A286U2J5</accession>
<proteinExistence type="predicted"/>
<gene>
    <name evidence="3" type="ORF">SCALIN_C29_0147</name>
</gene>
<keyword evidence="1" id="KW-0597">Phosphoprotein</keyword>
<evidence type="ECO:0000313" key="3">
    <source>
        <dbReference type="EMBL" id="GAX62358.1"/>
    </source>
</evidence>
<reference evidence="4" key="1">
    <citation type="journal article" date="2017" name="Environ. Microbiol. Rep.">
        <title>Genetic Diversity of Marine Anaerobic Ammonium-Oxidizing Bacteria as Revealed by Genomic and Proteomic Analyses of 'Candidatus Scalindua japonica'.</title>
        <authorList>
            <person name="Oshiki M."/>
            <person name="Mizuto K."/>
            <person name="Kimura Z."/>
            <person name="Kindaichi T."/>
            <person name="Satoh H."/>
            <person name="Okabe S."/>
        </authorList>
    </citation>
    <scope>NUCLEOTIDE SEQUENCE [LARGE SCALE GENOMIC DNA]</scope>
    <source>
        <strain evidence="4">husup-a2</strain>
    </source>
</reference>
<feature type="modified residue" description="4-aspartylphosphate" evidence="1">
    <location>
        <position position="67"/>
    </location>
</feature>
<dbReference type="CDD" id="cd00156">
    <property type="entry name" value="REC"/>
    <property type="match status" value="1"/>
</dbReference>
<name>A0A286U2J5_9BACT</name>
<keyword evidence="4" id="KW-1185">Reference proteome</keyword>
<evidence type="ECO:0000256" key="1">
    <source>
        <dbReference type="PROSITE-ProRule" id="PRU00169"/>
    </source>
</evidence>
<feature type="domain" description="Response regulatory" evidence="2">
    <location>
        <begin position="10"/>
        <end position="132"/>
    </location>
</feature>